<dbReference type="PIRSF" id="PIRSF006324">
    <property type="entry name" value="LeuE"/>
    <property type="match status" value="1"/>
</dbReference>
<feature type="transmembrane region" description="Helical" evidence="6">
    <location>
        <begin position="192"/>
        <end position="213"/>
    </location>
</feature>
<dbReference type="RefSeq" id="WP_139755195.1">
    <property type="nucleotide sequence ID" value="NZ_CP039852.1"/>
</dbReference>
<gene>
    <name evidence="7" type="ORF">FBQ74_02675</name>
</gene>
<keyword evidence="2" id="KW-1003">Cell membrane</keyword>
<reference evidence="7 8" key="1">
    <citation type="submission" date="2019-04" db="EMBL/GenBank/DDBJ databases">
        <title>Salinimonas iocasae sp. nov., a halophilic bacterium isolated from the outer tube casing of tubeworms in Okinawa Trough.</title>
        <authorList>
            <person name="Zhang H."/>
            <person name="Wang H."/>
            <person name="Li C."/>
        </authorList>
    </citation>
    <scope>NUCLEOTIDE SEQUENCE [LARGE SCALE GENOMIC DNA]</scope>
    <source>
        <strain evidence="7 8">KX18D6</strain>
    </source>
</reference>
<dbReference type="PANTHER" id="PTHR30086">
    <property type="entry name" value="ARGININE EXPORTER PROTEIN ARGO"/>
    <property type="match status" value="1"/>
</dbReference>
<dbReference type="GO" id="GO:0015171">
    <property type="term" value="F:amino acid transmembrane transporter activity"/>
    <property type="evidence" value="ECO:0007669"/>
    <property type="project" value="TreeGrafter"/>
</dbReference>
<evidence type="ECO:0000256" key="3">
    <source>
        <dbReference type="ARBA" id="ARBA00022692"/>
    </source>
</evidence>
<evidence type="ECO:0000256" key="5">
    <source>
        <dbReference type="ARBA" id="ARBA00023136"/>
    </source>
</evidence>
<accession>A0A5B7Y9Y3</accession>
<evidence type="ECO:0000256" key="4">
    <source>
        <dbReference type="ARBA" id="ARBA00022989"/>
    </source>
</evidence>
<dbReference type="KEGG" id="salk:FBQ74_02675"/>
<dbReference type="InterPro" id="IPR001123">
    <property type="entry name" value="LeuE-type"/>
</dbReference>
<feature type="transmembrane region" description="Helical" evidence="6">
    <location>
        <begin position="69"/>
        <end position="89"/>
    </location>
</feature>
<protein>
    <submittedName>
        <fullName evidence="7">LysE family translocator</fullName>
    </submittedName>
</protein>
<evidence type="ECO:0000256" key="6">
    <source>
        <dbReference type="SAM" id="Phobius"/>
    </source>
</evidence>
<dbReference type="Pfam" id="PF01810">
    <property type="entry name" value="LysE"/>
    <property type="match status" value="1"/>
</dbReference>
<dbReference type="EMBL" id="CP039852">
    <property type="protein sequence ID" value="QCZ92441.1"/>
    <property type="molecule type" value="Genomic_DNA"/>
</dbReference>
<feature type="transmembrane region" description="Helical" evidence="6">
    <location>
        <begin position="149"/>
        <end position="172"/>
    </location>
</feature>
<keyword evidence="4 6" id="KW-1133">Transmembrane helix</keyword>
<evidence type="ECO:0000256" key="2">
    <source>
        <dbReference type="ARBA" id="ARBA00022475"/>
    </source>
</evidence>
<feature type="transmembrane region" description="Helical" evidence="6">
    <location>
        <begin position="36"/>
        <end position="57"/>
    </location>
</feature>
<dbReference type="PANTHER" id="PTHR30086:SF20">
    <property type="entry name" value="ARGININE EXPORTER PROTEIN ARGO-RELATED"/>
    <property type="match status" value="1"/>
</dbReference>
<keyword evidence="8" id="KW-1185">Reference proteome</keyword>
<keyword evidence="5 6" id="KW-0472">Membrane</keyword>
<dbReference type="OrthoDB" id="9804822at2"/>
<evidence type="ECO:0000313" key="8">
    <source>
        <dbReference type="Proteomes" id="UP000304912"/>
    </source>
</evidence>
<organism evidence="7 8">
    <name type="scientific">Salinimonas iocasae</name>
    <dbReference type="NCBI Taxonomy" id="2572577"/>
    <lineage>
        <taxon>Bacteria</taxon>
        <taxon>Pseudomonadati</taxon>
        <taxon>Pseudomonadota</taxon>
        <taxon>Gammaproteobacteria</taxon>
        <taxon>Alteromonadales</taxon>
        <taxon>Alteromonadaceae</taxon>
        <taxon>Alteromonas/Salinimonas group</taxon>
        <taxon>Salinimonas</taxon>
    </lineage>
</organism>
<keyword evidence="3 6" id="KW-0812">Transmembrane</keyword>
<name>A0A5B7Y9Y3_9ALTE</name>
<comment type="subcellular location">
    <subcellularLocation>
        <location evidence="1">Cell membrane</location>
        <topology evidence="1">Multi-pass membrane protein</topology>
    </subcellularLocation>
</comment>
<evidence type="ECO:0000256" key="1">
    <source>
        <dbReference type="ARBA" id="ARBA00004651"/>
    </source>
</evidence>
<evidence type="ECO:0000313" key="7">
    <source>
        <dbReference type="EMBL" id="QCZ92441.1"/>
    </source>
</evidence>
<proteinExistence type="predicted"/>
<dbReference type="Proteomes" id="UP000304912">
    <property type="component" value="Chromosome"/>
</dbReference>
<dbReference type="GO" id="GO:0005886">
    <property type="term" value="C:plasma membrane"/>
    <property type="evidence" value="ECO:0007669"/>
    <property type="project" value="UniProtKB-SubCell"/>
</dbReference>
<dbReference type="AlphaFoldDB" id="A0A5B7Y9Y3"/>
<sequence>MPDAHLLTAFVFATLTLTLSPGPSNLYIVASTLSCGWQAGVSAALGMAIGSCIYVMLSAAGMSALVMNFPTWFLLIKACGAIYLVWLGWVTIRQADTTNTFVTDNGKNKATKNLMMRSLVVELTNPKTVLFFIAFLPQFTRAGAVDIQLQFLVLGGLYTLLAFGSDLFVVTVAKGVERLFRKHSRLQYWQDVLAGCVLAGLGIFILANEWILID</sequence>